<sequence>MTSAVAIVFVSIDPSLIVLDVLGAFHAKGDVALIGSRLTVRNASTGRMLPMLRLESVLRVLPCAATVALLVCRQMRENGTFLSHKHWPRRLGKFLPLEVPSKTPRPRQNCVALQHSLTVERCLAQGDYGRLRICERKISTASGKHPSKLASRLWLHPERLLRFLRTATRIWEASRLPHAAKNCHSEHLVVAARIARWTACQHEIAGRMVDDCLQTFVPCIFDYLTSRFLLLSSSIFLSRLLRPDFVVSRT</sequence>
<reference evidence="1" key="1">
    <citation type="submission" date="2021-02" db="EMBL/GenBank/DDBJ databases">
        <authorList>
            <person name="Dougan E. K."/>
            <person name="Rhodes N."/>
            <person name="Thang M."/>
            <person name="Chan C."/>
        </authorList>
    </citation>
    <scope>NUCLEOTIDE SEQUENCE</scope>
</reference>
<name>A0A812JU44_9DINO</name>
<evidence type="ECO:0000313" key="2">
    <source>
        <dbReference type="Proteomes" id="UP000604046"/>
    </source>
</evidence>
<proteinExistence type="predicted"/>
<dbReference type="Proteomes" id="UP000604046">
    <property type="component" value="Unassembled WGS sequence"/>
</dbReference>
<comment type="caution">
    <text evidence="1">The sequence shown here is derived from an EMBL/GenBank/DDBJ whole genome shotgun (WGS) entry which is preliminary data.</text>
</comment>
<protein>
    <submittedName>
        <fullName evidence="1">Uncharacterized protein</fullName>
    </submittedName>
</protein>
<evidence type="ECO:0000313" key="1">
    <source>
        <dbReference type="EMBL" id="CAE7215761.1"/>
    </source>
</evidence>
<accession>A0A812JU44</accession>
<keyword evidence="2" id="KW-1185">Reference proteome</keyword>
<gene>
    <name evidence="1" type="ORF">SNAT2548_LOCUS7576</name>
</gene>
<dbReference type="AlphaFoldDB" id="A0A812JU44"/>
<dbReference type="EMBL" id="CAJNDS010000528">
    <property type="protein sequence ID" value="CAE7215761.1"/>
    <property type="molecule type" value="Genomic_DNA"/>
</dbReference>
<organism evidence="1 2">
    <name type="scientific">Symbiodinium natans</name>
    <dbReference type="NCBI Taxonomy" id="878477"/>
    <lineage>
        <taxon>Eukaryota</taxon>
        <taxon>Sar</taxon>
        <taxon>Alveolata</taxon>
        <taxon>Dinophyceae</taxon>
        <taxon>Suessiales</taxon>
        <taxon>Symbiodiniaceae</taxon>
        <taxon>Symbiodinium</taxon>
    </lineage>
</organism>